<dbReference type="eggNOG" id="ENOG502RX9N">
    <property type="taxonomic scope" value="Eukaryota"/>
</dbReference>
<dbReference type="RefSeq" id="XP_008863865.1">
    <property type="nucleotide sequence ID" value="XM_008865643.1"/>
</dbReference>
<evidence type="ECO:0000313" key="1">
    <source>
        <dbReference type="EMBL" id="ETW07772.1"/>
    </source>
</evidence>
<name>A0A024UPK1_9STRA</name>
<protein>
    <submittedName>
        <fullName evidence="1">Uncharacterized protein</fullName>
    </submittedName>
</protein>
<gene>
    <name evidence="1" type="ORF">H310_02209</name>
</gene>
<accession>A0A024UPK1</accession>
<dbReference type="GeneID" id="20079259"/>
<proteinExistence type="predicted"/>
<organism evidence="1">
    <name type="scientific">Aphanomyces invadans</name>
    <dbReference type="NCBI Taxonomy" id="157072"/>
    <lineage>
        <taxon>Eukaryota</taxon>
        <taxon>Sar</taxon>
        <taxon>Stramenopiles</taxon>
        <taxon>Oomycota</taxon>
        <taxon>Saprolegniomycetes</taxon>
        <taxon>Saprolegniales</taxon>
        <taxon>Verrucalvaceae</taxon>
        <taxon>Aphanomyces</taxon>
    </lineage>
</organism>
<dbReference type="VEuPathDB" id="FungiDB:H310_02209"/>
<dbReference type="OrthoDB" id="64915at2759"/>
<dbReference type="EMBL" id="KI913954">
    <property type="protein sequence ID" value="ETW07772.1"/>
    <property type="molecule type" value="Genomic_DNA"/>
</dbReference>
<sequence>MIVEAVQAAKRFAATLGGDGLLFDMNKKVSQAPCRSIRLVHCVKELIDALAASTCACVVVLKCSSDDTRWENVWDLLQANQHVSSLWLDYASDASTHGRLPFHLHLHLAVDLPLDLQQFILRPIESPLRAWGPSVAKEVMRAHDDNSVKSVPLQLALVVLRLTRFAPNVFLRYLPVLKKKLVLLTTARHFHSMLTELQQVLVWSSIHPVIIDFFDTIPSLHNPTSTNATLFASSNDRYMPSMQTSLSQSPVWAIQQAYYKSQGMAAWSSNTVPYGVSSSSFVAAAYARVVFRFFADCYHRNFLAPTGAVNCFVLEGGSGSCKFAAAFVPELMALLRDANLLQSIRPCTVLTDLCADVIESRMIHPVFQSLRQQFPYAVDFAVMSCDSIIRNDPVHLRLANTTLTVAGQPLFLIGNYFLDSLPTDAFVVDEAGTTFEIRTDSRADEFVPSPLADVATYYKDDDDVSATLNQTLASIVEVIRTSYPGRRGLVLFPVHAFQFLSALRRLQGPATPFAMLVGDATVHFSDLLQDIPELSPHADCFCLPVDFDVIQRFLDVAFHPTHVVQVTSTVPVFSDSFQVLHATMFPTAPNASLIEPLSHECFTQELKGFGANDCDLILGALEGSRGFSTLTPQAAFLALSNFDFDVFLLFKWQIVKAAAHLAVADPQRDHLVSLGTKCYQKRYSLAVVDDFNVQLSMARWFYAFRAYEASAEILKALMPTHDVRALYLLGLVCAQLGARDKARLLLQSCHSRKPHTKFAARLKAL</sequence>
<reference evidence="1" key="1">
    <citation type="submission" date="2013-12" db="EMBL/GenBank/DDBJ databases">
        <title>The Genome Sequence of Aphanomyces invadans NJM9701.</title>
        <authorList>
            <consortium name="The Broad Institute Genomics Platform"/>
            <person name="Russ C."/>
            <person name="Tyler B."/>
            <person name="van West P."/>
            <person name="Dieguez-Uribeondo J."/>
            <person name="Young S.K."/>
            <person name="Zeng Q."/>
            <person name="Gargeya S."/>
            <person name="Fitzgerald M."/>
            <person name="Abouelleil A."/>
            <person name="Alvarado L."/>
            <person name="Chapman S.B."/>
            <person name="Gainer-Dewar J."/>
            <person name="Goldberg J."/>
            <person name="Griggs A."/>
            <person name="Gujja S."/>
            <person name="Hansen M."/>
            <person name="Howarth C."/>
            <person name="Imamovic A."/>
            <person name="Ireland A."/>
            <person name="Larimer J."/>
            <person name="McCowan C."/>
            <person name="Murphy C."/>
            <person name="Pearson M."/>
            <person name="Poon T.W."/>
            <person name="Priest M."/>
            <person name="Roberts A."/>
            <person name="Saif S."/>
            <person name="Shea T."/>
            <person name="Sykes S."/>
            <person name="Wortman J."/>
            <person name="Nusbaum C."/>
            <person name="Birren B."/>
        </authorList>
    </citation>
    <scope>NUCLEOTIDE SEQUENCE [LARGE SCALE GENOMIC DNA]</scope>
    <source>
        <strain evidence="1">NJM9701</strain>
    </source>
</reference>
<dbReference type="AlphaFoldDB" id="A0A024UPK1"/>
<feature type="non-terminal residue" evidence="1">
    <location>
        <position position="1"/>
    </location>
</feature>